<dbReference type="Pfam" id="PF20152">
    <property type="entry name" value="DUF6534"/>
    <property type="match status" value="1"/>
</dbReference>
<feature type="transmembrane region" description="Helical" evidence="1">
    <location>
        <begin position="101"/>
        <end position="122"/>
    </location>
</feature>
<dbReference type="STRING" id="1314781.A0A165LP30"/>
<dbReference type="Proteomes" id="UP000077266">
    <property type="component" value="Unassembled WGS sequence"/>
</dbReference>
<organism evidence="3 4">
    <name type="scientific">Exidia glandulosa HHB12029</name>
    <dbReference type="NCBI Taxonomy" id="1314781"/>
    <lineage>
        <taxon>Eukaryota</taxon>
        <taxon>Fungi</taxon>
        <taxon>Dikarya</taxon>
        <taxon>Basidiomycota</taxon>
        <taxon>Agaricomycotina</taxon>
        <taxon>Agaricomycetes</taxon>
        <taxon>Auriculariales</taxon>
        <taxon>Exidiaceae</taxon>
        <taxon>Exidia</taxon>
    </lineage>
</organism>
<evidence type="ECO:0000313" key="4">
    <source>
        <dbReference type="Proteomes" id="UP000077266"/>
    </source>
</evidence>
<dbReference type="PANTHER" id="PTHR40465:SF1">
    <property type="entry name" value="DUF6534 DOMAIN-CONTAINING PROTEIN"/>
    <property type="match status" value="1"/>
</dbReference>
<keyword evidence="4" id="KW-1185">Reference proteome</keyword>
<keyword evidence="1" id="KW-1133">Transmembrane helix</keyword>
<feature type="transmembrane region" description="Helical" evidence="1">
    <location>
        <begin position="209"/>
        <end position="236"/>
    </location>
</feature>
<gene>
    <name evidence="3" type="ORF">EXIGLDRAFT_763799</name>
</gene>
<feature type="transmembrane region" description="Helical" evidence="1">
    <location>
        <begin position="27"/>
        <end position="46"/>
    </location>
</feature>
<feature type="transmembrane region" description="Helical" evidence="1">
    <location>
        <begin position="177"/>
        <end position="197"/>
    </location>
</feature>
<dbReference type="AlphaFoldDB" id="A0A165LP30"/>
<feature type="transmembrane region" description="Helical" evidence="1">
    <location>
        <begin position="242"/>
        <end position="262"/>
    </location>
</feature>
<feature type="domain" description="DUF6534" evidence="2">
    <location>
        <begin position="181"/>
        <end position="266"/>
    </location>
</feature>
<dbReference type="EMBL" id="KV425922">
    <property type="protein sequence ID" value="KZV98121.1"/>
    <property type="molecule type" value="Genomic_DNA"/>
</dbReference>
<keyword evidence="1" id="KW-0812">Transmembrane</keyword>
<dbReference type="InterPro" id="IPR045339">
    <property type="entry name" value="DUF6534"/>
</dbReference>
<accession>A0A165LP30</accession>
<proteinExistence type="predicted"/>
<evidence type="ECO:0000256" key="1">
    <source>
        <dbReference type="SAM" id="Phobius"/>
    </source>
</evidence>
<dbReference type="InParanoid" id="A0A165LP30"/>
<keyword evidence="1" id="KW-0472">Membrane</keyword>
<protein>
    <recommendedName>
        <fullName evidence="2">DUF6534 domain-containing protein</fullName>
    </recommendedName>
</protein>
<evidence type="ECO:0000313" key="3">
    <source>
        <dbReference type="EMBL" id="KZV98121.1"/>
    </source>
</evidence>
<dbReference type="PANTHER" id="PTHR40465">
    <property type="entry name" value="CHROMOSOME 1, WHOLE GENOME SHOTGUN SEQUENCE"/>
    <property type="match status" value="1"/>
</dbReference>
<dbReference type="OrthoDB" id="3263055at2759"/>
<name>A0A165LP30_EXIGL</name>
<evidence type="ECO:0000259" key="2">
    <source>
        <dbReference type="Pfam" id="PF20152"/>
    </source>
</evidence>
<reference evidence="3 4" key="1">
    <citation type="journal article" date="2016" name="Mol. Biol. Evol.">
        <title>Comparative Genomics of Early-Diverging Mushroom-Forming Fungi Provides Insights into the Origins of Lignocellulose Decay Capabilities.</title>
        <authorList>
            <person name="Nagy L.G."/>
            <person name="Riley R."/>
            <person name="Tritt A."/>
            <person name="Adam C."/>
            <person name="Daum C."/>
            <person name="Floudas D."/>
            <person name="Sun H."/>
            <person name="Yadav J.S."/>
            <person name="Pangilinan J."/>
            <person name="Larsson K.H."/>
            <person name="Matsuura K."/>
            <person name="Barry K."/>
            <person name="Labutti K."/>
            <person name="Kuo R."/>
            <person name="Ohm R.A."/>
            <person name="Bhattacharya S.S."/>
            <person name="Shirouzu T."/>
            <person name="Yoshinaga Y."/>
            <person name="Martin F.M."/>
            <person name="Grigoriev I.V."/>
            <person name="Hibbett D.S."/>
        </authorList>
    </citation>
    <scope>NUCLEOTIDE SEQUENCE [LARGE SCALE GENOMIC DNA]</scope>
    <source>
        <strain evidence="3 4">HHB12029</strain>
    </source>
</reference>
<feature type="transmembrane region" description="Helical" evidence="1">
    <location>
        <begin position="129"/>
        <end position="157"/>
    </location>
</feature>
<sequence length="307" mass="33549">MALQPVAAAPSNDSSGLPLLVNYQTTTLVGTMLASVLFGIFCAQLYQHFTSPRRETQYMQGLVALVVFAETAHIALLWIYLIGTSRASLLQPLAILSESTVLNFAVFISGMVGAVVQSFYALRIYRFSGLLWLGVLPWLGSFARASLSIIGLFTTFFDFHGGLIDWINSFNWVFRGTFGASVGVDVLNTAALCGILLRQRDVTPTTSQVIDRVIVWTVDTGLLTSAIAVLLLVLTLTRSYELIPTFLHVYPHMFALSLLFSLNARDGLRCALYNTPSAIVVGFNVKATADRDDGDSDKRRSDAGTYV</sequence>
<feature type="transmembrane region" description="Helical" evidence="1">
    <location>
        <begin position="58"/>
        <end position="81"/>
    </location>
</feature>